<proteinExistence type="inferred from homology"/>
<dbReference type="InterPro" id="IPR051448">
    <property type="entry name" value="CdaR-like_regulators"/>
</dbReference>
<dbReference type="RefSeq" id="WP_186893526.1">
    <property type="nucleotide sequence ID" value="NZ_WJBE01000003.1"/>
</dbReference>
<feature type="domain" description="CdaR GGDEF-like" evidence="3">
    <location>
        <begin position="278"/>
        <end position="394"/>
    </location>
</feature>
<organism evidence="4 5">
    <name type="scientific">Acetobacterium malicum</name>
    <dbReference type="NCBI Taxonomy" id="52692"/>
    <lineage>
        <taxon>Bacteria</taxon>
        <taxon>Bacillati</taxon>
        <taxon>Bacillota</taxon>
        <taxon>Clostridia</taxon>
        <taxon>Eubacteriales</taxon>
        <taxon>Eubacteriaceae</taxon>
        <taxon>Acetobacterium</taxon>
    </lineage>
</organism>
<comment type="similarity">
    <text evidence="1">Belongs to the CdaR family.</text>
</comment>
<name>A0ABR6YUU1_9FIRM</name>
<evidence type="ECO:0000313" key="4">
    <source>
        <dbReference type="EMBL" id="MBC3898939.1"/>
    </source>
</evidence>
<dbReference type="Pfam" id="PF13556">
    <property type="entry name" value="HTH_30"/>
    <property type="match status" value="1"/>
</dbReference>
<gene>
    <name evidence="4" type="ORF">GH811_04840</name>
</gene>
<dbReference type="InterPro" id="IPR041522">
    <property type="entry name" value="CdaR_GGDEF"/>
</dbReference>
<reference evidence="4 5" key="1">
    <citation type="journal article" date="2020" name="mSystems">
        <title>Defining Genomic and Predicted Metabolic Features of the Acetobacterium Genus.</title>
        <authorList>
            <person name="Ross D.E."/>
            <person name="Marshall C.W."/>
            <person name="Gulliver D."/>
            <person name="May H.D."/>
            <person name="Norman R.S."/>
        </authorList>
    </citation>
    <scope>NUCLEOTIDE SEQUENCE [LARGE SCALE GENOMIC DNA]</scope>
    <source>
        <strain evidence="4 5">DSM 4132</strain>
    </source>
</reference>
<evidence type="ECO:0000259" key="2">
    <source>
        <dbReference type="Pfam" id="PF13556"/>
    </source>
</evidence>
<feature type="domain" description="PucR C-terminal helix-turn-helix" evidence="2">
    <location>
        <begin position="449"/>
        <end position="504"/>
    </location>
</feature>
<keyword evidence="5" id="KW-1185">Reference proteome</keyword>
<evidence type="ECO:0000256" key="1">
    <source>
        <dbReference type="ARBA" id="ARBA00006754"/>
    </source>
</evidence>
<dbReference type="PANTHER" id="PTHR33744">
    <property type="entry name" value="CARBOHYDRATE DIACID REGULATOR"/>
    <property type="match status" value="1"/>
</dbReference>
<evidence type="ECO:0000313" key="5">
    <source>
        <dbReference type="Proteomes" id="UP000622405"/>
    </source>
</evidence>
<dbReference type="EMBL" id="WJBE01000003">
    <property type="protein sequence ID" value="MBC3898939.1"/>
    <property type="molecule type" value="Genomic_DNA"/>
</dbReference>
<comment type="caution">
    <text evidence="4">The sequence shown here is derived from an EMBL/GenBank/DDBJ whole genome shotgun (WGS) entry which is preliminary data.</text>
</comment>
<dbReference type="Proteomes" id="UP000622405">
    <property type="component" value="Unassembled WGS sequence"/>
</dbReference>
<sequence length="512" mass="58918">MNLNLYLIADYLTAFSFQTRFVDDLSASPLTSLRLFDPEQPLCPSRLYLAAAADLPALIIADEPCSIICIGTPPDAYLKSNLNLLVLDSEVSLTRVFNAVEEIFLRFNQWEAQLQTVFYTKKSIKALCDASLDVFINPISVYTSDLKLICYAEREKPDQLMLFNTADNEQYLSIDEINALKIDTDFIHTINTRAPEIFPKDIFGYRILIHNLHLQNVYVARICISETDRPIKNSDFLLIQTLAFYSELCLRDHGDQPYNHHPKDFDSLLTELLSHREVDARALEKYLNYYHWNQSDAFCCCQLPISSYEKSTLTANALAFQLSTHISGSCVSQYDNAIVLIINLTQSGKTRNQHLANLAYFIRDGIIKAGVSNEFNGFAKLSAYYQQAKIAYEVGSLYDETLWCYRYEYYALPFLIARSSAGYDPEVLCASGLLRLREYDQKRGRNYCEVLKVYLENNMNIAKTIRILFLQRATFLYQLKRITEIAHLNLSDYPTRLHLLLSFQILEQQNRC</sequence>
<dbReference type="Gene3D" id="1.10.10.2840">
    <property type="entry name" value="PucR C-terminal helix-turn-helix domain"/>
    <property type="match status" value="1"/>
</dbReference>
<accession>A0ABR6YUU1</accession>
<dbReference type="InterPro" id="IPR042070">
    <property type="entry name" value="PucR_C-HTH_sf"/>
</dbReference>
<dbReference type="InterPro" id="IPR025736">
    <property type="entry name" value="PucR_C-HTH_dom"/>
</dbReference>
<dbReference type="Pfam" id="PF17853">
    <property type="entry name" value="GGDEF_2"/>
    <property type="match status" value="1"/>
</dbReference>
<evidence type="ECO:0000259" key="3">
    <source>
        <dbReference type="Pfam" id="PF17853"/>
    </source>
</evidence>
<evidence type="ECO:0008006" key="6">
    <source>
        <dbReference type="Google" id="ProtNLM"/>
    </source>
</evidence>
<protein>
    <recommendedName>
        <fullName evidence="6">PucR C-terminal helix-turn-helix domain-containing protein</fullName>
    </recommendedName>
</protein>